<comment type="caution">
    <text evidence="1">The sequence shown here is derived from an EMBL/GenBank/DDBJ whole genome shotgun (WGS) entry which is preliminary data.</text>
</comment>
<dbReference type="Proteomes" id="UP001519460">
    <property type="component" value="Unassembled WGS sequence"/>
</dbReference>
<reference evidence="1 2" key="1">
    <citation type="journal article" date="2023" name="Sci. Data">
        <title>Genome assembly of the Korean intertidal mud-creeper Batillaria attramentaria.</title>
        <authorList>
            <person name="Patra A.K."/>
            <person name="Ho P.T."/>
            <person name="Jun S."/>
            <person name="Lee S.J."/>
            <person name="Kim Y."/>
            <person name="Won Y.J."/>
        </authorList>
    </citation>
    <scope>NUCLEOTIDE SEQUENCE [LARGE SCALE GENOMIC DNA]</scope>
    <source>
        <strain evidence="1">Wonlab-2016</strain>
    </source>
</reference>
<sequence length="75" mass="8189">MNQIDFLLCGLGQVANFSFSDVGTACLVTNRLSPASDLKPLRYYTAVPAGGCHQWSQRVFVATTATKSMEGVKYR</sequence>
<accession>A0ABD0LIX0</accession>
<organism evidence="1 2">
    <name type="scientific">Batillaria attramentaria</name>
    <dbReference type="NCBI Taxonomy" id="370345"/>
    <lineage>
        <taxon>Eukaryota</taxon>
        <taxon>Metazoa</taxon>
        <taxon>Spiralia</taxon>
        <taxon>Lophotrochozoa</taxon>
        <taxon>Mollusca</taxon>
        <taxon>Gastropoda</taxon>
        <taxon>Caenogastropoda</taxon>
        <taxon>Sorbeoconcha</taxon>
        <taxon>Cerithioidea</taxon>
        <taxon>Batillariidae</taxon>
        <taxon>Batillaria</taxon>
    </lineage>
</organism>
<keyword evidence="2" id="KW-1185">Reference proteome</keyword>
<gene>
    <name evidence="1" type="ORF">BaRGS_00009124</name>
</gene>
<evidence type="ECO:0000313" key="1">
    <source>
        <dbReference type="EMBL" id="KAK7499472.1"/>
    </source>
</evidence>
<dbReference type="EMBL" id="JACVVK020000043">
    <property type="protein sequence ID" value="KAK7499472.1"/>
    <property type="molecule type" value="Genomic_DNA"/>
</dbReference>
<feature type="non-terminal residue" evidence="1">
    <location>
        <position position="75"/>
    </location>
</feature>
<protein>
    <submittedName>
        <fullName evidence="1">Uncharacterized protein</fullName>
    </submittedName>
</protein>
<name>A0ABD0LIX0_9CAEN</name>
<proteinExistence type="predicted"/>
<evidence type="ECO:0000313" key="2">
    <source>
        <dbReference type="Proteomes" id="UP001519460"/>
    </source>
</evidence>
<dbReference type="AlphaFoldDB" id="A0ABD0LIX0"/>